<evidence type="ECO:0000313" key="1">
    <source>
        <dbReference type="EMBL" id="CEO44099.1"/>
    </source>
</evidence>
<dbReference type="EMBL" id="CDPU01000001">
    <property type="protein sequence ID" value="CEO44099.1"/>
    <property type="molecule type" value="Genomic_DNA"/>
</dbReference>
<gene>
    <name evidence="1" type="ORF">BN869_000000154_1</name>
</gene>
<organism evidence="1">
    <name type="scientific">Bionectria ochroleuca</name>
    <name type="common">Gliocladium roseum</name>
    <dbReference type="NCBI Taxonomy" id="29856"/>
    <lineage>
        <taxon>Eukaryota</taxon>
        <taxon>Fungi</taxon>
        <taxon>Dikarya</taxon>
        <taxon>Ascomycota</taxon>
        <taxon>Pezizomycotina</taxon>
        <taxon>Sordariomycetes</taxon>
        <taxon>Hypocreomycetidae</taxon>
        <taxon>Hypocreales</taxon>
        <taxon>Bionectriaceae</taxon>
        <taxon>Clonostachys</taxon>
    </lineage>
</organism>
<reference evidence="1" key="1">
    <citation type="submission" date="2015-01" db="EMBL/GenBank/DDBJ databases">
        <authorList>
            <person name="Durling Mikael"/>
        </authorList>
    </citation>
    <scope>NUCLEOTIDE SEQUENCE</scope>
</reference>
<proteinExistence type="predicted"/>
<protein>
    <submittedName>
        <fullName evidence="1">Uncharacterized protein</fullName>
    </submittedName>
</protein>
<sequence>MNEPLEAAAVDCVHKVQGKEDQGNEAHYILGALSSVSKARPWKEGTPLKEVYILYIQLASQHAA</sequence>
<dbReference type="AlphaFoldDB" id="A0A0B7JHH2"/>
<name>A0A0B7JHH2_BIOOC</name>
<accession>A0A0B7JHH2</accession>